<feature type="compositionally biased region" description="Basic residues" evidence="6">
    <location>
        <begin position="721"/>
        <end position="735"/>
    </location>
</feature>
<dbReference type="SMART" id="SM00387">
    <property type="entry name" value="HATPase_c"/>
    <property type="match status" value="1"/>
</dbReference>
<dbReference type="PANTHER" id="PTHR45436">
    <property type="entry name" value="SENSOR HISTIDINE KINASE YKOH"/>
    <property type="match status" value="1"/>
</dbReference>
<dbReference type="InterPro" id="IPR050428">
    <property type="entry name" value="TCS_sensor_his_kinase"/>
</dbReference>
<dbReference type="SUPFAM" id="SSF55874">
    <property type="entry name" value="ATPase domain of HSP90 chaperone/DNA topoisomerase II/histidine kinase"/>
    <property type="match status" value="1"/>
</dbReference>
<evidence type="ECO:0000313" key="9">
    <source>
        <dbReference type="EMBL" id="MEY8041216.1"/>
    </source>
</evidence>
<protein>
    <recommendedName>
        <fullName evidence="2">histidine kinase</fullName>
        <ecNumber evidence="2">2.7.13.3</ecNumber>
    </recommendedName>
</protein>
<name>A0ABV4CN41_9PSEU</name>
<evidence type="ECO:0000256" key="5">
    <source>
        <dbReference type="ARBA" id="ARBA00022777"/>
    </source>
</evidence>
<feature type="domain" description="Histidine kinase/HSP90-like ATPase" evidence="8">
    <location>
        <begin position="513"/>
        <end position="626"/>
    </location>
</feature>
<accession>A0ABV4CN41</accession>
<dbReference type="EC" id="2.7.13.3" evidence="2"/>
<dbReference type="Gene3D" id="3.30.565.10">
    <property type="entry name" value="Histidine kinase-like ATPase, C-terminal domain"/>
    <property type="match status" value="1"/>
</dbReference>
<dbReference type="CDD" id="cd00075">
    <property type="entry name" value="HATPase"/>
    <property type="match status" value="1"/>
</dbReference>
<comment type="catalytic activity">
    <reaction evidence="1">
        <text>ATP + protein L-histidine = ADP + protein N-phospho-L-histidine.</text>
        <dbReference type="EC" id="2.7.13.3"/>
    </reaction>
</comment>
<feature type="region of interest" description="Disordered" evidence="6">
    <location>
        <begin position="631"/>
        <end position="735"/>
    </location>
</feature>
<keyword evidence="4" id="KW-0808">Transferase</keyword>
<keyword evidence="5" id="KW-0418">Kinase</keyword>
<proteinExistence type="predicted"/>
<dbReference type="EMBL" id="JBGEHV010000033">
    <property type="protein sequence ID" value="MEY8041216.1"/>
    <property type="molecule type" value="Genomic_DNA"/>
</dbReference>
<evidence type="ECO:0000256" key="3">
    <source>
        <dbReference type="ARBA" id="ARBA00022553"/>
    </source>
</evidence>
<dbReference type="Pfam" id="PF08376">
    <property type="entry name" value="NIT"/>
    <property type="match status" value="1"/>
</dbReference>
<dbReference type="Pfam" id="PF02518">
    <property type="entry name" value="HATPase_c"/>
    <property type="match status" value="1"/>
</dbReference>
<feature type="transmembrane region" description="Helical" evidence="7">
    <location>
        <begin position="301"/>
        <end position="323"/>
    </location>
</feature>
<keyword evidence="7" id="KW-0812">Transmembrane</keyword>
<evidence type="ECO:0000256" key="1">
    <source>
        <dbReference type="ARBA" id="ARBA00000085"/>
    </source>
</evidence>
<evidence type="ECO:0000256" key="6">
    <source>
        <dbReference type="SAM" id="MobiDB-lite"/>
    </source>
</evidence>
<keyword evidence="3" id="KW-0597">Phosphoprotein</keyword>
<evidence type="ECO:0000256" key="4">
    <source>
        <dbReference type="ARBA" id="ARBA00022679"/>
    </source>
</evidence>
<sequence>MASSSEEDGRTLRSRLSRVVVVPCVVLLLLWAVFAAVLLHGAQQRWSAAGALEATTAPLVNSLVAVHAERRLVVAGADPEALASQRTLTDRAARDMRDALREHSRSAPVAARAAELDRALAGLPAARALVDSGQAPPEALAAHCDSTLAAAIDLLAAQARTSPVPHAALVASEVFGAADRMSRAAALASTALAEGGFTPAAHREFAGLVGAYHAALDSGVGRAAPAASELHRRLVAGPAWRWWVPAEDALVGFAPGAPAPAVDPVRWRALGAEVAADLVAVAVEQAHAATGLAVADAAGRWWRALGISVAALLAVVAGIGLAVRGARRFVDRALVDRLTGLRDGARELAGQRLPDVVAKLEHGERVDVDAERGRLAHGPDEIGQIAQSVDFAHHAAVTALVRENQAKDGLNRVFLGIAHRNQGLVHRQLKVLDRMERHEEQPERLDELFQLDHLITRSRRSAENLIILAGQRPGRRWRKPVRLVDVLRAAVAETEHYFRIRVNRAPEVALAGTAVGDVIHLLAELMDNATAFSSPRSSVHVRCGSTPRGLLVQVHDEGPGLGQTDREAANALLADPPGFAEITQRGETRLGLFVVATLAARHRIGVDLRPGERAGTTAFVLLPKDLVAAEPFTDQDGAPSGGSPGDVAVAVRSAEPEVRSRPRSVPSGHGLPALPRRRRQHSLVPELREAPAEPVVELTERNAYSAERTRGNMAAFQRGTRQARHTSGGRRSGRR</sequence>
<organism evidence="9 10">
    <name type="scientific">Saccharopolyspora cebuensis</name>
    <dbReference type="NCBI Taxonomy" id="418759"/>
    <lineage>
        <taxon>Bacteria</taxon>
        <taxon>Bacillati</taxon>
        <taxon>Actinomycetota</taxon>
        <taxon>Actinomycetes</taxon>
        <taxon>Pseudonocardiales</taxon>
        <taxon>Pseudonocardiaceae</taxon>
        <taxon>Saccharopolyspora</taxon>
    </lineage>
</organism>
<dbReference type="RefSeq" id="WP_345366909.1">
    <property type="nucleotide sequence ID" value="NZ_BAABII010000017.1"/>
</dbReference>
<gene>
    <name evidence="9" type="ORF">AB8O55_17575</name>
</gene>
<evidence type="ECO:0000259" key="8">
    <source>
        <dbReference type="SMART" id="SM00387"/>
    </source>
</evidence>
<evidence type="ECO:0000313" key="10">
    <source>
        <dbReference type="Proteomes" id="UP001564626"/>
    </source>
</evidence>
<dbReference type="InterPro" id="IPR003594">
    <property type="entry name" value="HATPase_dom"/>
</dbReference>
<evidence type="ECO:0000256" key="2">
    <source>
        <dbReference type="ARBA" id="ARBA00012438"/>
    </source>
</evidence>
<reference evidence="9 10" key="1">
    <citation type="submission" date="2024-08" db="EMBL/GenBank/DDBJ databases">
        <title>Genome mining of Saccharopolyspora cebuensis PGLac3 from Nigerian medicinal plant.</title>
        <authorList>
            <person name="Ezeobiora C.E."/>
            <person name="Igbokwe N.H."/>
            <person name="Amin D.H."/>
            <person name="Mendie U.E."/>
        </authorList>
    </citation>
    <scope>NUCLEOTIDE SEQUENCE [LARGE SCALE GENOMIC DNA]</scope>
    <source>
        <strain evidence="9 10">PGLac3</strain>
    </source>
</reference>
<keyword evidence="7" id="KW-1133">Transmembrane helix</keyword>
<evidence type="ECO:0000256" key="7">
    <source>
        <dbReference type="SAM" id="Phobius"/>
    </source>
</evidence>
<keyword evidence="7" id="KW-0472">Membrane</keyword>
<dbReference type="InterPro" id="IPR013587">
    <property type="entry name" value="Nitrate/nitrite_sensing"/>
</dbReference>
<dbReference type="Proteomes" id="UP001564626">
    <property type="component" value="Unassembled WGS sequence"/>
</dbReference>
<keyword evidence="10" id="KW-1185">Reference proteome</keyword>
<dbReference type="InterPro" id="IPR036890">
    <property type="entry name" value="HATPase_C_sf"/>
</dbReference>
<dbReference type="PANTHER" id="PTHR45436:SF5">
    <property type="entry name" value="SENSOR HISTIDINE KINASE TRCS"/>
    <property type="match status" value="1"/>
</dbReference>
<comment type="caution">
    <text evidence="9">The sequence shown here is derived from an EMBL/GenBank/DDBJ whole genome shotgun (WGS) entry which is preliminary data.</text>
</comment>
<feature type="transmembrane region" description="Helical" evidence="7">
    <location>
        <begin position="20"/>
        <end position="39"/>
    </location>
</feature>